<dbReference type="CDD" id="cd05471">
    <property type="entry name" value="pepsin_like"/>
    <property type="match status" value="1"/>
</dbReference>
<dbReference type="PROSITE" id="PS00141">
    <property type="entry name" value="ASP_PROTEASE"/>
    <property type="match status" value="2"/>
</dbReference>
<dbReference type="GO" id="GO:0006508">
    <property type="term" value="P:proteolysis"/>
    <property type="evidence" value="ECO:0007669"/>
    <property type="project" value="UniProtKB-KW"/>
</dbReference>
<protein>
    <submittedName>
        <fullName evidence="7">Acid protease</fullName>
    </submittedName>
</protein>
<keyword evidence="4" id="KW-0378">Hydrolase</keyword>
<keyword evidence="8" id="KW-1185">Reference proteome</keyword>
<dbReference type="PRINTS" id="PR00792">
    <property type="entry name" value="PEPSIN"/>
</dbReference>
<evidence type="ECO:0000256" key="4">
    <source>
        <dbReference type="RuleBase" id="RU000454"/>
    </source>
</evidence>
<keyword evidence="4 7" id="KW-0645">Protease</keyword>
<dbReference type="SUPFAM" id="SSF50630">
    <property type="entry name" value="Acid proteases"/>
    <property type="match status" value="1"/>
</dbReference>
<comment type="caution">
    <text evidence="7">The sequence shown here is derived from an EMBL/GenBank/DDBJ whole genome shotgun (WGS) entry which is preliminary data.</text>
</comment>
<reference evidence="7" key="1">
    <citation type="submission" date="2020-05" db="EMBL/GenBank/DDBJ databases">
        <title>Mycena genomes resolve the evolution of fungal bioluminescence.</title>
        <authorList>
            <person name="Tsai I.J."/>
        </authorList>
    </citation>
    <scope>NUCLEOTIDE SEQUENCE</scope>
    <source>
        <strain evidence="7">160909Yilan</strain>
    </source>
</reference>
<accession>A0A8H7DH67</accession>
<evidence type="ECO:0000256" key="5">
    <source>
        <dbReference type="SAM" id="SignalP"/>
    </source>
</evidence>
<dbReference type="EMBL" id="JACAZH010000003">
    <property type="protein sequence ID" value="KAF7373032.1"/>
    <property type="molecule type" value="Genomic_DNA"/>
</dbReference>
<dbReference type="InterPro" id="IPR033121">
    <property type="entry name" value="PEPTIDASE_A1"/>
</dbReference>
<dbReference type="Pfam" id="PF00026">
    <property type="entry name" value="Asp"/>
    <property type="match status" value="1"/>
</dbReference>
<organism evidence="7 8">
    <name type="scientific">Mycena sanguinolenta</name>
    <dbReference type="NCBI Taxonomy" id="230812"/>
    <lineage>
        <taxon>Eukaryota</taxon>
        <taxon>Fungi</taxon>
        <taxon>Dikarya</taxon>
        <taxon>Basidiomycota</taxon>
        <taxon>Agaricomycotina</taxon>
        <taxon>Agaricomycetes</taxon>
        <taxon>Agaricomycetidae</taxon>
        <taxon>Agaricales</taxon>
        <taxon>Marasmiineae</taxon>
        <taxon>Mycenaceae</taxon>
        <taxon>Mycena</taxon>
    </lineage>
</organism>
<dbReference type="InterPro" id="IPR021109">
    <property type="entry name" value="Peptidase_aspartic_dom_sf"/>
</dbReference>
<evidence type="ECO:0000256" key="3">
    <source>
        <dbReference type="PIRSR" id="PIRSR601461-1"/>
    </source>
</evidence>
<dbReference type="Gene3D" id="2.40.70.10">
    <property type="entry name" value="Acid Proteases"/>
    <property type="match status" value="2"/>
</dbReference>
<feature type="active site" evidence="3">
    <location>
        <position position="90"/>
    </location>
</feature>
<dbReference type="AlphaFoldDB" id="A0A8H7DH67"/>
<dbReference type="PANTHER" id="PTHR47966">
    <property type="entry name" value="BETA-SITE APP-CLEAVING ENZYME, ISOFORM A-RELATED"/>
    <property type="match status" value="1"/>
</dbReference>
<dbReference type="Proteomes" id="UP000623467">
    <property type="component" value="Unassembled WGS sequence"/>
</dbReference>
<dbReference type="InterPro" id="IPR001461">
    <property type="entry name" value="Aspartic_peptidase_A1"/>
</dbReference>
<proteinExistence type="inferred from homology"/>
<evidence type="ECO:0000259" key="6">
    <source>
        <dbReference type="PROSITE" id="PS51767"/>
    </source>
</evidence>
<dbReference type="GO" id="GO:0004190">
    <property type="term" value="F:aspartic-type endopeptidase activity"/>
    <property type="evidence" value="ECO:0007669"/>
    <property type="project" value="UniProtKB-KW"/>
</dbReference>
<feature type="chain" id="PRO_5034410450" evidence="5">
    <location>
        <begin position="25"/>
        <end position="367"/>
    </location>
</feature>
<gene>
    <name evidence="7" type="ORF">MSAN_00510700</name>
</gene>
<evidence type="ECO:0000256" key="1">
    <source>
        <dbReference type="ARBA" id="ARBA00007447"/>
    </source>
</evidence>
<sequence length="367" mass="37918">MVRLTNFIFFASVVSGALSSTVYARTVHSVPIYKKVSGNATSSKALMARDLARFNVDVAAAVGEAPETNDDNKYVAAIQVGTQTFELIVDTGSSNTWVGAGTKYTPGSTATFTLELFKVTYGSGSVFGLEYTDNVQIGGLSITKQGIGSAITSPGITGVDGIIGFGPVDLTAGTVTGLTTVPTVMDNLLSQGTISTEVLGVSFAPENGGDTNDANGELTLGGTDPTKYSGTITYVSKTTASPYNKYWGIAVSNITYNGTSISTSANAVVDTGTTLIYLPTAAYNSFLTASGGTTDSTTGLSSWTTLPTADLALSIGGVSFSLTPSQFTVPAAHSSTAVDFIIGQKFLENYYSVFDTTNSRVGFAPRA</sequence>
<keyword evidence="2 4" id="KW-0064">Aspartyl protease</keyword>
<evidence type="ECO:0000313" key="7">
    <source>
        <dbReference type="EMBL" id="KAF7373032.1"/>
    </source>
</evidence>
<dbReference type="PANTHER" id="PTHR47966:SF51">
    <property type="entry name" value="BETA-SITE APP-CLEAVING ENZYME, ISOFORM A-RELATED"/>
    <property type="match status" value="1"/>
</dbReference>
<feature type="signal peptide" evidence="5">
    <location>
        <begin position="1"/>
        <end position="24"/>
    </location>
</feature>
<dbReference type="OrthoDB" id="660550at2759"/>
<dbReference type="InterPro" id="IPR034164">
    <property type="entry name" value="Pepsin-like_dom"/>
</dbReference>
<name>A0A8H7DH67_9AGAR</name>
<keyword evidence="5" id="KW-0732">Signal</keyword>
<feature type="active site" evidence="3">
    <location>
        <position position="270"/>
    </location>
</feature>
<evidence type="ECO:0000313" key="8">
    <source>
        <dbReference type="Proteomes" id="UP000623467"/>
    </source>
</evidence>
<evidence type="ECO:0000256" key="2">
    <source>
        <dbReference type="ARBA" id="ARBA00022750"/>
    </source>
</evidence>
<comment type="similarity">
    <text evidence="1 4">Belongs to the peptidase A1 family.</text>
</comment>
<dbReference type="InterPro" id="IPR001969">
    <property type="entry name" value="Aspartic_peptidase_AS"/>
</dbReference>
<feature type="domain" description="Peptidase A1" evidence="6">
    <location>
        <begin position="74"/>
        <end position="364"/>
    </location>
</feature>
<dbReference type="PROSITE" id="PS51767">
    <property type="entry name" value="PEPTIDASE_A1"/>
    <property type="match status" value="1"/>
</dbReference>